<dbReference type="InterPro" id="IPR038469">
    <property type="entry name" value="tRNAHis_GuaTrfase_Thg1_sf"/>
</dbReference>
<keyword evidence="3" id="KW-1185">Reference proteome</keyword>
<accession>A0ABZ0Z4H0</accession>
<dbReference type="InterPro" id="IPR007537">
    <property type="entry name" value="tRNAHis_GuaTrfase_Thg1"/>
</dbReference>
<proteinExistence type="predicted"/>
<reference evidence="2 3" key="1">
    <citation type="submission" date="2023-11" db="EMBL/GenBank/DDBJ databases">
        <authorList>
            <person name="Cook R."/>
            <person name="Crisci M."/>
            <person name="Pye H."/>
            <person name="Adriaenssens E."/>
            <person name="Santini J."/>
        </authorList>
    </citation>
    <scope>NUCLEOTIDE SEQUENCE [LARGE SCALE GENOMIC DNA]</scope>
    <source>
        <strain evidence="2">Lak_Megaphage_RVC_JS4_GC31</strain>
    </source>
</reference>
<dbReference type="PANTHER" id="PTHR12729">
    <property type="entry name" value="TRNA(HIS) GUANYLYLTRANSFERASE-RELATED"/>
    <property type="match status" value="1"/>
</dbReference>
<dbReference type="EMBL" id="OR769222">
    <property type="protein sequence ID" value="WQJ53112.1"/>
    <property type="molecule type" value="Genomic_DNA"/>
</dbReference>
<sequence length="270" mass="31874">MKFKSLEEKCKYYRSLSDYKLLPNTYVLVMVDGRSFSQKIKKQFKLPFDDDFINMMNETAKYVCEKVQGCKFAYTQSDEITFVLTDFDDINTGSFFGYRLEKVLSIIASLVTSKFNQLMSLYLINEERKKSETIDIEEILSSMKLSEFDAKAWSVPNWNDMFAYILWRQNDCIRNSKQQAARAKLSHSECNNKTTDEQIDILKEKYGIDWNAYDDGKKFGRFIYKEEVTINSEQYGSFERDKFVVHSAWVLREENGREMFEKLSKIPQKS</sequence>
<dbReference type="InterPro" id="IPR024956">
    <property type="entry name" value="tRNAHis_GuaTrfase_cat"/>
</dbReference>
<organism evidence="2 3">
    <name type="scientific">phage Lak_Megaphage_RVC_JS4_GC31</name>
    <dbReference type="NCBI Taxonomy" id="3109228"/>
    <lineage>
        <taxon>Viruses</taxon>
        <taxon>Duplodnaviria</taxon>
        <taxon>Heunggongvirae</taxon>
        <taxon>Uroviricota</taxon>
        <taxon>Caudoviricetes</taxon>
        <taxon>Caudoviricetes code 15 clade</taxon>
    </lineage>
</organism>
<name>A0ABZ0Z4H0_9CAUD</name>
<dbReference type="Proteomes" id="UP001349343">
    <property type="component" value="Segment"/>
</dbReference>
<evidence type="ECO:0000313" key="3">
    <source>
        <dbReference type="Proteomes" id="UP001349343"/>
    </source>
</evidence>
<evidence type="ECO:0000313" key="2">
    <source>
        <dbReference type="EMBL" id="WQJ53112.1"/>
    </source>
</evidence>
<feature type="domain" description="tRNAHis guanylyltransferase catalytic" evidence="1">
    <location>
        <begin position="10"/>
        <end position="156"/>
    </location>
</feature>
<evidence type="ECO:0000259" key="1">
    <source>
        <dbReference type="Pfam" id="PF04446"/>
    </source>
</evidence>
<dbReference type="Pfam" id="PF04446">
    <property type="entry name" value="Thg1"/>
    <property type="match status" value="1"/>
</dbReference>
<dbReference type="PANTHER" id="PTHR12729:SF1">
    <property type="entry name" value="TRNAHIS GUANYLYLTRANSFERASE CATALYTIC DOMAIN-CONTAINING PROTEIN"/>
    <property type="match status" value="1"/>
</dbReference>
<dbReference type="Gene3D" id="3.30.70.3000">
    <property type="match status" value="1"/>
</dbReference>
<keyword evidence="2" id="KW-0808">Transferase</keyword>
<keyword evidence="2" id="KW-0548">Nucleotidyltransferase</keyword>
<protein>
    <submittedName>
        <fullName evidence="2">tRNA-His guanylyltransferase</fullName>
    </submittedName>
</protein>
<dbReference type="GO" id="GO:0016779">
    <property type="term" value="F:nucleotidyltransferase activity"/>
    <property type="evidence" value="ECO:0007669"/>
    <property type="project" value="UniProtKB-KW"/>
</dbReference>